<comment type="caution">
    <text evidence="1">The sequence shown here is derived from an EMBL/GenBank/DDBJ whole genome shotgun (WGS) entry which is preliminary data.</text>
</comment>
<sequence length="117" mass="12869">MTVPEQHDHPTLKYPRQQWVHNNNDKLNKTHAAALQFALRLFALNLGTLHTFFRALHCQSRTRTGTPVHGTPAVLAALSRVQALLTYHTDWGLGHAASCGCAVGKEGIVVDAHKLNS</sequence>
<dbReference type="Proteomes" id="UP001161757">
    <property type="component" value="Unassembled WGS sequence"/>
</dbReference>
<organism evidence="1 2">
    <name type="scientific">Exophiala dermatitidis</name>
    <name type="common">Black yeast-like fungus</name>
    <name type="synonym">Wangiella dermatitidis</name>
    <dbReference type="NCBI Taxonomy" id="5970"/>
    <lineage>
        <taxon>Eukaryota</taxon>
        <taxon>Fungi</taxon>
        <taxon>Dikarya</taxon>
        <taxon>Ascomycota</taxon>
        <taxon>Pezizomycotina</taxon>
        <taxon>Eurotiomycetes</taxon>
        <taxon>Chaetothyriomycetidae</taxon>
        <taxon>Chaetothyriales</taxon>
        <taxon>Herpotrichiellaceae</taxon>
        <taxon>Exophiala</taxon>
    </lineage>
</organism>
<evidence type="ECO:0000313" key="2">
    <source>
        <dbReference type="Proteomes" id="UP001161757"/>
    </source>
</evidence>
<dbReference type="EMBL" id="JAJGCB010000011">
    <property type="protein sequence ID" value="KAJ8990298.1"/>
    <property type="molecule type" value="Genomic_DNA"/>
</dbReference>
<accession>A0AAN6IU07</accession>
<gene>
    <name evidence="1" type="ORF">HRR80_005784</name>
</gene>
<reference evidence="1" key="1">
    <citation type="submission" date="2023-01" db="EMBL/GenBank/DDBJ databases">
        <title>Exophiala dermititidis isolated from Cystic Fibrosis Patient.</title>
        <authorList>
            <person name="Kurbessoian T."/>
            <person name="Crocker A."/>
            <person name="Murante D."/>
            <person name="Hogan D.A."/>
            <person name="Stajich J.E."/>
        </authorList>
    </citation>
    <scope>NUCLEOTIDE SEQUENCE</scope>
    <source>
        <strain evidence="1">Ex8</strain>
    </source>
</reference>
<evidence type="ECO:0000313" key="1">
    <source>
        <dbReference type="EMBL" id="KAJ8990298.1"/>
    </source>
</evidence>
<dbReference type="AlphaFoldDB" id="A0AAN6IU07"/>
<protein>
    <submittedName>
        <fullName evidence="1">Uncharacterized protein</fullName>
    </submittedName>
</protein>
<name>A0AAN6IU07_EXODE</name>
<proteinExistence type="predicted"/>